<feature type="domain" description="TIR" evidence="1">
    <location>
        <begin position="63"/>
        <end position="178"/>
    </location>
</feature>
<sequence>MGCNSSLPTTTVKPLDQAMETEQRKSQVVIAAKNDPIISDMTDNKALPKPAAITQVNENKKHIMLSYQHANQALVLDVYEFLKSHQVRVWMDVKGGMVEHLLDSMAAAVQNSAAVVCFLTQKYQDSQNCKEEFKYARKKNKPMIPCLINPGWKPDGWLDMGINDLLYIDFKKTTENNFQLKCEELLEKIKQVVKTEDYFMTEDDILTVAEATDAVAELEEEPNYDVVNVDYTSKIPSGIHKGPEIKIENVDSMKITKHICEGNSAVRLLLTGNSKDRYVHANQDLFDRNGKFLNYFFIPKLVFQNTSKDPISTLEMTGKYENSEGNWCDCEDVKIGPPVSDDAAQYHWLPDTTVNLKPLKLTTFAVRVDVQVHGKSGLTNEHRSRAHKSLPQPFKIRLHLHDTEGKTVSLIVEQVNDPLVLPTKERIIEQFGYEDVIAFVYADDCEEDKRHWVAVYYEDKTKLRFSFGDSLYGCTTQYLDTWLIKKLYNEAKKTASAEIVLNEWNDDCRTMTALFDQETFILFGVRIELRTQTSKTIETILLPLDQIKERFAIESEDVIVFSGDDNEEDKGNDEID</sequence>
<dbReference type="PANTHER" id="PTHR46270:SF2">
    <property type="entry name" value="TIR DOMAIN-CONTAINING PROTEIN"/>
    <property type="match status" value="1"/>
</dbReference>
<comment type="caution">
    <text evidence="2">The sequence shown here is derived from an EMBL/GenBank/DDBJ whole genome shotgun (WGS) entry which is preliminary data.</text>
</comment>
<dbReference type="EMBL" id="CAJNOT010000490">
    <property type="protein sequence ID" value="CAF0999698.1"/>
    <property type="molecule type" value="Genomic_DNA"/>
</dbReference>
<evidence type="ECO:0000313" key="3">
    <source>
        <dbReference type="EMBL" id="CAF3586982.1"/>
    </source>
</evidence>
<evidence type="ECO:0000259" key="1">
    <source>
        <dbReference type="Pfam" id="PF13676"/>
    </source>
</evidence>
<organism evidence="2 4">
    <name type="scientific">Rotaria sordida</name>
    <dbReference type="NCBI Taxonomy" id="392033"/>
    <lineage>
        <taxon>Eukaryota</taxon>
        <taxon>Metazoa</taxon>
        <taxon>Spiralia</taxon>
        <taxon>Gnathifera</taxon>
        <taxon>Rotifera</taxon>
        <taxon>Eurotatoria</taxon>
        <taxon>Bdelloidea</taxon>
        <taxon>Philodinida</taxon>
        <taxon>Philodinidae</taxon>
        <taxon>Rotaria</taxon>
    </lineage>
</organism>
<dbReference type="GO" id="GO:0007165">
    <property type="term" value="P:signal transduction"/>
    <property type="evidence" value="ECO:0007669"/>
    <property type="project" value="InterPro"/>
</dbReference>
<dbReference type="InterPro" id="IPR000157">
    <property type="entry name" value="TIR_dom"/>
</dbReference>
<dbReference type="InterPro" id="IPR035897">
    <property type="entry name" value="Toll_tir_struct_dom_sf"/>
</dbReference>
<accession>A0A814GQM5</accession>
<proteinExistence type="predicted"/>
<gene>
    <name evidence="3" type="ORF">JBS370_LOCUS3096</name>
    <name evidence="2" type="ORF">ZHD862_LOCUS12456</name>
</gene>
<dbReference type="PANTHER" id="PTHR46270">
    <property type="entry name" value="ARMADILLO-TYPE FOLD-RELATED"/>
    <property type="match status" value="1"/>
</dbReference>
<dbReference type="Proteomes" id="UP000663836">
    <property type="component" value="Unassembled WGS sequence"/>
</dbReference>
<dbReference type="Proteomes" id="UP000663864">
    <property type="component" value="Unassembled WGS sequence"/>
</dbReference>
<reference evidence="2" key="1">
    <citation type="submission" date="2021-02" db="EMBL/GenBank/DDBJ databases">
        <authorList>
            <person name="Nowell W R."/>
        </authorList>
    </citation>
    <scope>NUCLEOTIDE SEQUENCE</scope>
</reference>
<dbReference type="EMBL" id="CAJOBD010000129">
    <property type="protein sequence ID" value="CAF3586982.1"/>
    <property type="molecule type" value="Genomic_DNA"/>
</dbReference>
<dbReference type="SUPFAM" id="SSF52200">
    <property type="entry name" value="Toll/Interleukin receptor TIR domain"/>
    <property type="match status" value="1"/>
</dbReference>
<evidence type="ECO:0000313" key="2">
    <source>
        <dbReference type="EMBL" id="CAF0999698.1"/>
    </source>
</evidence>
<protein>
    <recommendedName>
        <fullName evidence="1">TIR domain-containing protein</fullName>
    </recommendedName>
</protein>
<dbReference type="Pfam" id="PF13676">
    <property type="entry name" value="TIR_2"/>
    <property type="match status" value="1"/>
</dbReference>
<evidence type="ECO:0000313" key="4">
    <source>
        <dbReference type="Proteomes" id="UP000663864"/>
    </source>
</evidence>
<dbReference type="AlphaFoldDB" id="A0A814GQM5"/>
<dbReference type="Gene3D" id="3.40.50.10140">
    <property type="entry name" value="Toll/interleukin-1 receptor homology (TIR) domain"/>
    <property type="match status" value="1"/>
</dbReference>
<name>A0A814GQM5_9BILA</name>